<gene>
    <name evidence="1" type="ORF">CEPIT_LOCUS1731</name>
</gene>
<evidence type="ECO:0000313" key="1">
    <source>
        <dbReference type="EMBL" id="CAH9061696.1"/>
    </source>
</evidence>
<evidence type="ECO:0000313" key="2">
    <source>
        <dbReference type="Proteomes" id="UP001152523"/>
    </source>
</evidence>
<protein>
    <submittedName>
        <fullName evidence="1">Uncharacterized protein</fullName>
    </submittedName>
</protein>
<name>A0AAV0C2W0_9ASTE</name>
<dbReference type="AlphaFoldDB" id="A0AAV0C2W0"/>
<sequence>MLMDIIFLNNHLGACMPMFAKVWHEHLY</sequence>
<accession>A0AAV0C2W0</accession>
<organism evidence="1 2">
    <name type="scientific">Cuscuta epithymum</name>
    <dbReference type="NCBI Taxonomy" id="186058"/>
    <lineage>
        <taxon>Eukaryota</taxon>
        <taxon>Viridiplantae</taxon>
        <taxon>Streptophyta</taxon>
        <taxon>Embryophyta</taxon>
        <taxon>Tracheophyta</taxon>
        <taxon>Spermatophyta</taxon>
        <taxon>Magnoliopsida</taxon>
        <taxon>eudicotyledons</taxon>
        <taxon>Gunneridae</taxon>
        <taxon>Pentapetalae</taxon>
        <taxon>asterids</taxon>
        <taxon>lamiids</taxon>
        <taxon>Solanales</taxon>
        <taxon>Convolvulaceae</taxon>
        <taxon>Cuscuteae</taxon>
        <taxon>Cuscuta</taxon>
        <taxon>Cuscuta subgen. Cuscuta</taxon>
    </lineage>
</organism>
<proteinExistence type="predicted"/>
<reference evidence="1" key="1">
    <citation type="submission" date="2022-07" db="EMBL/GenBank/DDBJ databases">
        <authorList>
            <person name="Macas J."/>
            <person name="Novak P."/>
            <person name="Neumann P."/>
        </authorList>
    </citation>
    <scope>NUCLEOTIDE SEQUENCE</scope>
</reference>
<dbReference type="Proteomes" id="UP001152523">
    <property type="component" value="Unassembled WGS sequence"/>
</dbReference>
<dbReference type="EMBL" id="CAMAPF010000010">
    <property type="protein sequence ID" value="CAH9061696.1"/>
    <property type="molecule type" value="Genomic_DNA"/>
</dbReference>
<keyword evidence="2" id="KW-1185">Reference proteome</keyword>
<comment type="caution">
    <text evidence="1">The sequence shown here is derived from an EMBL/GenBank/DDBJ whole genome shotgun (WGS) entry which is preliminary data.</text>
</comment>